<evidence type="ECO:0000256" key="1">
    <source>
        <dbReference type="SAM" id="MobiDB-lite"/>
    </source>
</evidence>
<evidence type="ECO:0000313" key="2">
    <source>
        <dbReference type="EMBL" id="MBJ7596492.1"/>
    </source>
</evidence>
<name>A0A934K376_9BACT</name>
<dbReference type="AlphaFoldDB" id="A0A934K376"/>
<proteinExistence type="predicted"/>
<organism evidence="2 3">
    <name type="scientific">Candidatus Nephthysia bennettiae</name>
    <dbReference type="NCBI Taxonomy" id="3127016"/>
    <lineage>
        <taxon>Bacteria</taxon>
        <taxon>Bacillati</taxon>
        <taxon>Candidatus Dormiibacterota</taxon>
        <taxon>Candidatus Dormibacteria</taxon>
        <taxon>Candidatus Dormibacterales</taxon>
        <taxon>Candidatus Dormibacteraceae</taxon>
        <taxon>Candidatus Nephthysia</taxon>
    </lineage>
</organism>
<dbReference type="Proteomes" id="UP000612893">
    <property type="component" value="Unassembled WGS sequence"/>
</dbReference>
<keyword evidence="3" id="KW-1185">Reference proteome</keyword>
<reference evidence="2" key="1">
    <citation type="submission" date="2020-10" db="EMBL/GenBank/DDBJ databases">
        <title>Ca. Dormibacterota MAGs.</title>
        <authorList>
            <person name="Montgomery K."/>
        </authorList>
    </citation>
    <scope>NUCLEOTIDE SEQUENCE [LARGE SCALE GENOMIC DNA]</scope>
    <source>
        <strain evidence="2">SC8812_S17_10</strain>
    </source>
</reference>
<dbReference type="EMBL" id="JAEKNR010000003">
    <property type="protein sequence ID" value="MBJ7596492.1"/>
    <property type="molecule type" value="Genomic_DNA"/>
</dbReference>
<feature type="region of interest" description="Disordered" evidence="1">
    <location>
        <begin position="1"/>
        <end position="53"/>
    </location>
</feature>
<comment type="caution">
    <text evidence="2">The sequence shown here is derived from an EMBL/GenBank/DDBJ whole genome shotgun (WGS) entry which is preliminary data.</text>
</comment>
<evidence type="ECO:0000313" key="3">
    <source>
        <dbReference type="Proteomes" id="UP000612893"/>
    </source>
</evidence>
<gene>
    <name evidence="2" type="ORF">JF922_00160</name>
</gene>
<sequence length="111" mass="11905">MADEKMTQEPSQEPAKGIFGIPAGPSDPKPTRKPAAAKPPKPEPRTSSKVVCLRQKGSTGEWYATELTRKRAIGGQVFKTQKQAEAFAKEKGWNVVATPEAAAKAIAKSTK</sequence>
<dbReference type="RefSeq" id="WP_338198324.1">
    <property type="nucleotide sequence ID" value="NZ_JAEKNR010000003.1"/>
</dbReference>
<protein>
    <submittedName>
        <fullName evidence="2">Uncharacterized protein</fullName>
    </submittedName>
</protein>
<accession>A0A934K376</accession>